<evidence type="ECO:0000313" key="3">
    <source>
        <dbReference type="Proteomes" id="UP000250235"/>
    </source>
</evidence>
<proteinExistence type="inferred from homology"/>
<dbReference type="GO" id="GO:0015031">
    <property type="term" value="P:protein transport"/>
    <property type="evidence" value="ECO:0007669"/>
    <property type="project" value="InterPro"/>
</dbReference>
<dbReference type="Gene3D" id="1.20.1260.60">
    <property type="entry name" value="Vacuolar protein sorting-associated protein Ist1"/>
    <property type="match status" value="1"/>
</dbReference>
<dbReference type="EMBL" id="KQ988415">
    <property type="protein sequence ID" value="KZV56098.1"/>
    <property type="molecule type" value="Genomic_DNA"/>
</dbReference>
<reference evidence="2 3" key="1">
    <citation type="journal article" date="2015" name="Proc. Natl. Acad. Sci. U.S.A.">
        <title>The resurrection genome of Boea hygrometrica: A blueprint for survival of dehydration.</title>
        <authorList>
            <person name="Xiao L."/>
            <person name="Yang G."/>
            <person name="Zhang L."/>
            <person name="Yang X."/>
            <person name="Zhao S."/>
            <person name="Ji Z."/>
            <person name="Zhou Q."/>
            <person name="Hu M."/>
            <person name="Wang Y."/>
            <person name="Chen M."/>
            <person name="Xu Y."/>
            <person name="Jin H."/>
            <person name="Xiao X."/>
            <person name="Hu G."/>
            <person name="Bao F."/>
            <person name="Hu Y."/>
            <person name="Wan P."/>
            <person name="Li L."/>
            <person name="Deng X."/>
            <person name="Kuang T."/>
            <person name="Xiang C."/>
            <person name="Zhu J.K."/>
            <person name="Oliver M.J."/>
            <person name="He Y."/>
        </authorList>
    </citation>
    <scope>NUCLEOTIDE SEQUENCE [LARGE SCALE GENOMIC DNA]</scope>
    <source>
        <strain evidence="3">cv. XS01</strain>
    </source>
</reference>
<comment type="similarity">
    <text evidence="1">Belongs to the IST1 family.</text>
</comment>
<gene>
    <name evidence="2" type="ORF">F511_06115</name>
</gene>
<protein>
    <recommendedName>
        <fullName evidence="4">IST1-like protein</fullName>
    </recommendedName>
</protein>
<evidence type="ECO:0000313" key="2">
    <source>
        <dbReference type="EMBL" id="KZV56098.1"/>
    </source>
</evidence>
<dbReference type="FunFam" id="1.20.1260.60:FF:000002">
    <property type="entry name" value="Vacuolar protein sorting-associated protein IST1"/>
    <property type="match status" value="1"/>
</dbReference>
<sequence length="193" mass="22129">MLDGLLKSKFYSRCKSDIKQTRARVELIKKKRNAMQKYLRNDIADLLKNGLDYNAYGRAEGLLNELDRSSCFEFVDQCCVTIANNLGTMDKQRECPQECREAVASLMFGAAILAELPELRQLRTLFSERYTNALEFYVDKQFMEKLKPSRPSKETKLQLLQEIAAGSGMEWSSKALENQLFHETAGKKVRPAE</sequence>
<evidence type="ECO:0008006" key="4">
    <source>
        <dbReference type="Google" id="ProtNLM"/>
    </source>
</evidence>
<dbReference type="OrthoDB" id="29853at2759"/>
<organism evidence="2 3">
    <name type="scientific">Dorcoceras hygrometricum</name>
    <dbReference type="NCBI Taxonomy" id="472368"/>
    <lineage>
        <taxon>Eukaryota</taxon>
        <taxon>Viridiplantae</taxon>
        <taxon>Streptophyta</taxon>
        <taxon>Embryophyta</taxon>
        <taxon>Tracheophyta</taxon>
        <taxon>Spermatophyta</taxon>
        <taxon>Magnoliopsida</taxon>
        <taxon>eudicotyledons</taxon>
        <taxon>Gunneridae</taxon>
        <taxon>Pentapetalae</taxon>
        <taxon>asterids</taxon>
        <taxon>lamiids</taxon>
        <taxon>Lamiales</taxon>
        <taxon>Gesneriaceae</taxon>
        <taxon>Didymocarpoideae</taxon>
        <taxon>Trichosporeae</taxon>
        <taxon>Loxocarpinae</taxon>
        <taxon>Dorcoceras</taxon>
    </lineage>
</organism>
<dbReference type="PANTHER" id="PTHR12161:SF88">
    <property type="entry name" value="REGULATOR OF VPS4 ACTIVITY IN THE MVB PATHWAY PROTEIN"/>
    <property type="match status" value="1"/>
</dbReference>
<dbReference type="PANTHER" id="PTHR12161">
    <property type="entry name" value="IST1 FAMILY MEMBER"/>
    <property type="match status" value="1"/>
</dbReference>
<dbReference type="Pfam" id="PF03398">
    <property type="entry name" value="Ist1"/>
    <property type="match status" value="1"/>
</dbReference>
<evidence type="ECO:0000256" key="1">
    <source>
        <dbReference type="ARBA" id="ARBA00005536"/>
    </source>
</evidence>
<dbReference type="InterPro" id="IPR042277">
    <property type="entry name" value="IST1-like"/>
</dbReference>
<accession>A0A2Z7D8T1</accession>
<dbReference type="AlphaFoldDB" id="A0A2Z7D8T1"/>
<dbReference type="InterPro" id="IPR005061">
    <property type="entry name" value="Ist1"/>
</dbReference>
<dbReference type="Proteomes" id="UP000250235">
    <property type="component" value="Unassembled WGS sequence"/>
</dbReference>
<keyword evidence="3" id="KW-1185">Reference proteome</keyword>
<name>A0A2Z7D8T1_9LAMI</name>